<gene>
    <name evidence="2" type="primary">rcsF</name>
    <name evidence="2" type="ORF">EpCFBP13511_09505</name>
</gene>
<dbReference type="STRING" id="1219360.GCA_001571305_03244"/>
<dbReference type="InterPro" id="IPR030852">
    <property type="entry name" value="RcsF"/>
</dbReference>
<evidence type="ECO:0000313" key="3">
    <source>
        <dbReference type="Proteomes" id="UP000306393"/>
    </source>
</evidence>
<evidence type="ECO:0000313" key="2">
    <source>
        <dbReference type="EMBL" id="TKJ91395.1"/>
    </source>
</evidence>
<proteinExistence type="predicted"/>
<dbReference type="RefSeq" id="WP_137269090.1">
    <property type="nucleotide sequence ID" value="NZ_JACYNM010000002.1"/>
</dbReference>
<keyword evidence="1" id="KW-0732">Signal</keyword>
<dbReference type="OrthoDB" id="6505467at2"/>
<feature type="signal peptide" evidence="1">
    <location>
        <begin position="1"/>
        <end position="19"/>
    </location>
</feature>
<organism evidence="2 3">
    <name type="scientific">Erwinia persicina</name>
    <dbReference type="NCBI Taxonomy" id="55211"/>
    <lineage>
        <taxon>Bacteria</taxon>
        <taxon>Pseudomonadati</taxon>
        <taxon>Pseudomonadota</taxon>
        <taxon>Gammaproteobacteria</taxon>
        <taxon>Enterobacterales</taxon>
        <taxon>Erwiniaceae</taxon>
        <taxon>Erwinia</taxon>
    </lineage>
</organism>
<comment type="caution">
    <text evidence="2">The sequence shown here is derived from an EMBL/GenBank/DDBJ whole genome shotgun (WGS) entry which is preliminary data.</text>
</comment>
<dbReference type="Gene3D" id="3.30.110.70">
    <property type="entry name" value="Hypothetical protein apc22750. Chain B"/>
    <property type="match status" value="1"/>
</dbReference>
<evidence type="ECO:0000256" key="1">
    <source>
        <dbReference type="SAM" id="SignalP"/>
    </source>
</evidence>
<dbReference type="Pfam" id="PF16358">
    <property type="entry name" value="RcsF"/>
    <property type="match status" value="1"/>
</dbReference>
<dbReference type="EMBL" id="QGAC01000007">
    <property type="protein sequence ID" value="TKJ91395.1"/>
    <property type="molecule type" value="Genomic_DNA"/>
</dbReference>
<dbReference type="PROSITE" id="PS51257">
    <property type="entry name" value="PROKAR_LIPOPROTEIN"/>
    <property type="match status" value="1"/>
</dbReference>
<dbReference type="GO" id="GO:0035556">
    <property type="term" value="P:intracellular signal transduction"/>
    <property type="evidence" value="ECO:0007669"/>
    <property type="project" value="InterPro"/>
</dbReference>
<name>A0A4U3FER7_9GAMM</name>
<reference evidence="2 3" key="1">
    <citation type="journal article" date="2019" name="Sci. Rep.">
        <title>Differences in resource use lead to coexistence of seed-transmitted microbial populations.</title>
        <authorList>
            <person name="Torres-Cortes G."/>
            <person name="Garcia B.J."/>
            <person name="Compant S."/>
            <person name="Rezki S."/>
            <person name="Jones P."/>
            <person name="Preveaux A."/>
            <person name="Briand M."/>
            <person name="Roulet A."/>
            <person name="Bouchez O."/>
            <person name="Jacobson D."/>
            <person name="Barret M."/>
        </authorList>
    </citation>
    <scope>NUCLEOTIDE SEQUENCE [LARGE SCALE GENOMIC DNA]</scope>
    <source>
        <strain evidence="2 3">CFBP13511</strain>
    </source>
</reference>
<dbReference type="Proteomes" id="UP000306393">
    <property type="component" value="Unassembled WGS sequence"/>
</dbReference>
<feature type="chain" id="PRO_5020958326" evidence="1">
    <location>
        <begin position="20"/>
        <end position="131"/>
    </location>
</feature>
<protein>
    <submittedName>
        <fullName evidence="2">Rcs stress response system protein RcsF</fullName>
    </submittedName>
</protein>
<dbReference type="AlphaFoldDB" id="A0A4U3FER7"/>
<dbReference type="GO" id="GO:0009279">
    <property type="term" value="C:cell outer membrane"/>
    <property type="evidence" value="ECO:0007669"/>
    <property type="project" value="InterPro"/>
</dbReference>
<sequence>MRKLAFILVSLALTGCAHTADQNAQNNTPLKPEAKSTMSVVTSHSPVKLLSHPDELSGKSFLPLGRVTGSACQVRAADLPTDMNIVRHQLQTNAAPLHANAVLLNNCEITASIQGCYRQTLCQGSALRVAQ</sequence>
<accession>A0A4U3FER7</accession>